<dbReference type="AlphaFoldDB" id="A0A8T9C2G1"/>
<dbReference type="InterPro" id="IPR020845">
    <property type="entry name" value="AMP-binding_CS"/>
</dbReference>
<dbReference type="InterPro" id="IPR000873">
    <property type="entry name" value="AMP-dep_synth/lig_dom"/>
</dbReference>
<dbReference type="PANTHER" id="PTHR43439:SF2">
    <property type="entry name" value="ENZYME, PUTATIVE (JCVI)-RELATED"/>
    <property type="match status" value="1"/>
</dbReference>
<sequence>MEASSSFHPQHLNENRPNYGERLLPQVLDTWAAEDPDYIVGIMAKSITHPIPLSFIHLSVSQLANAVNYMAHWLDRTFGTKPQITTETFAFIGLQDFRYWVIYFASIKTGRRLLLPSPRNPNNTSCKALFYTGSLVSQAEALQNLLSDLQISPLPSLDEMILSETPHYPYTKTWTEAKDDVIMIVHTSGSTGDPKPIYYTNTVLARADCDVLTPPVEGRELVNTTLCKKEKTCFVGSSMFHLSGILFSTAVIFGSFTVVYGPADELPSGDITAAVAKSVPINGMVLVPSVCDSVFTEDRRELVPYLSDLEHVCWLGGPLSHSTGEWIIANLPHTKLWQIFGSTESNLLPLLIPPRSHWQYMEFHPVIGPTLVPTADPELFEVVHRPHPDQKFAWARQTCYLFPELDEYRSRDLLRRCLDPGFENLWKFEGRVDDIIVLSNGFKVNPMHMEMHLQAHPLLQGSVVFGEGHIACGLLLEPKEGVVREGLVEQLWEDVEAANNLVPEHARVPRKKIVVACPERSFVRASKGTVVRKLTLEMYRKEIQKVQNI</sequence>
<dbReference type="SUPFAM" id="SSF56801">
    <property type="entry name" value="Acetyl-CoA synthetase-like"/>
    <property type="match status" value="1"/>
</dbReference>
<comment type="caution">
    <text evidence="4">The sequence shown here is derived from an EMBL/GenBank/DDBJ whole genome shotgun (WGS) entry which is preliminary data.</text>
</comment>
<dbReference type="InterPro" id="IPR051414">
    <property type="entry name" value="Adenylate-forming_Reductase"/>
</dbReference>
<name>A0A8T9C2G1_9HELO</name>
<dbReference type="Gene3D" id="3.40.50.12780">
    <property type="entry name" value="N-terminal domain of ligase-like"/>
    <property type="match status" value="1"/>
</dbReference>
<dbReference type="InterPro" id="IPR042099">
    <property type="entry name" value="ANL_N_sf"/>
</dbReference>
<protein>
    <submittedName>
        <fullName evidence="4">Non-canonical non-ribosomal peptide synthetase FUB8</fullName>
    </submittedName>
</protein>
<dbReference type="EMBL" id="QGMK01000829">
    <property type="protein sequence ID" value="TVY78174.1"/>
    <property type="molecule type" value="Genomic_DNA"/>
</dbReference>
<keyword evidence="2" id="KW-0597">Phosphoprotein</keyword>
<keyword evidence="1" id="KW-0596">Phosphopantetheine</keyword>
<evidence type="ECO:0000256" key="1">
    <source>
        <dbReference type="ARBA" id="ARBA00022450"/>
    </source>
</evidence>
<evidence type="ECO:0000259" key="3">
    <source>
        <dbReference type="Pfam" id="PF00501"/>
    </source>
</evidence>
<dbReference type="OrthoDB" id="429813at2759"/>
<dbReference type="Pfam" id="PF00501">
    <property type="entry name" value="AMP-binding"/>
    <property type="match status" value="1"/>
</dbReference>
<accession>A0A8T9C2G1</accession>
<dbReference type="PANTHER" id="PTHR43439">
    <property type="entry name" value="PHENYLACETATE-COENZYME A LIGASE"/>
    <property type="match status" value="1"/>
</dbReference>
<feature type="domain" description="AMP-dependent synthetase/ligase" evidence="3">
    <location>
        <begin position="56"/>
        <end position="348"/>
    </location>
</feature>
<dbReference type="Pfam" id="PF23562">
    <property type="entry name" value="AMP-binding_C_3"/>
    <property type="match status" value="1"/>
</dbReference>
<evidence type="ECO:0000313" key="4">
    <source>
        <dbReference type="EMBL" id="TVY78174.1"/>
    </source>
</evidence>
<evidence type="ECO:0000256" key="2">
    <source>
        <dbReference type="ARBA" id="ARBA00022553"/>
    </source>
</evidence>
<organism evidence="4 5">
    <name type="scientific">Lachnellula suecica</name>
    <dbReference type="NCBI Taxonomy" id="602035"/>
    <lineage>
        <taxon>Eukaryota</taxon>
        <taxon>Fungi</taxon>
        <taxon>Dikarya</taxon>
        <taxon>Ascomycota</taxon>
        <taxon>Pezizomycotina</taxon>
        <taxon>Leotiomycetes</taxon>
        <taxon>Helotiales</taxon>
        <taxon>Lachnaceae</taxon>
        <taxon>Lachnellula</taxon>
    </lineage>
</organism>
<proteinExistence type="predicted"/>
<dbReference type="PROSITE" id="PS00455">
    <property type="entry name" value="AMP_BINDING"/>
    <property type="match status" value="1"/>
</dbReference>
<gene>
    <name evidence="4" type="primary">FUB8_0</name>
    <name evidence="4" type="ORF">LSUE1_G007545</name>
</gene>
<keyword evidence="5" id="KW-1185">Reference proteome</keyword>
<dbReference type="Proteomes" id="UP000469558">
    <property type="component" value="Unassembled WGS sequence"/>
</dbReference>
<evidence type="ECO:0000313" key="5">
    <source>
        <dbReference type="Proteomes" id="UP000469558"/>
    </source>
</evidence>
<reference evidence="4 5" key="1">
    <citation type="submission" date="2018-05" db="EMBL/GenBank/DDBJ databases">
        <title>Genome sequencing and assembly of the regulated plant pathogen Lachnellula willkommii and related sister species for the development of diagnostic species identification markers.</title>
        <authorList>
            <person name="Giroux E."/>
            <person name="Bilodeau G."/>
        </authorList>
    </citation>
    <scope>NUCLEOTIDE SEQUENCE [LARGE SCALE GENOMIC DNA]</scope>
    <source>
        <strain evidence="4 5">CBS 268.59</strain>
    </source>
</reference>